<gene>
    <name evidence="1" type="ORF">SCNU_00145</name>
</gene>
<organism evidence="1 2">
    <name type="scientific">Gordonia neofelifaecis NRRL B-59395</name>
    <dbReference type="NCBI Taxonomy" id="644548"/>
    <lineage>
        <taxon>Bacteria</taxon>
        <taxon>Bacillati</taxon>
        <taxon>Actinomycetota</taxon>
        <taxon>Actinomycetes</taxon>
        <taxon>Mycobacteriales</taxon>
        <taxon>Gordoniaceae</taxon>
        <taxon>Gordonia</taxon>
    </lineage>
</organism>
<dbReference type="Proteomes" id="UP000035065">
    <property type="component" value="Unassembled WGS sequence"/>
</dbReference>
<keyword evidence="2" id="KW-1185">Reference proteome</keyword>
<dbReference type="STRING" id="644548.SCNU_00145"/>
<name>F1YEA8_9ACTN</name>
<reference evidence="1 2" key="1">
    <citation type="journal article" date="2011" name="J. Bacteriol.">
        <title>Draft Genome Sequence of Gordonia neofelifaecis NRRL B-59395, a Cholesterol-Degrading Actinomycete.</title>
        <authorList>
            <person name="Ge F."/>
            <person name="Li W."/>
            <person name="Chen G."/>
            <person name="Liu Y."/>
            <person name="Zhang G."/>
            <person name="Yong B."/>
            <person name="Wang Q."/>
            <person name="Wang N."/>
            <person name="Huang Z."/>
            <person name="Li W."/>
            <person name="Wang J."/>
            <person name="Wu C."/>
            <person name="Xie Q."/>
            <person name="Liu G."/>
        </authorList>
    </citation>
    <scope>NUCLEOTIDE SEQUENCE [LARGE SCALE GENOMIC DNA]</scope>
    <source>
        <strain evidence="1 2">NRRL B-59395</strain>
    </source>
</reference>
<dbReference type="AlphaFoldDB" id="F1YEA8"/>
<comment type="caution">
    <text evidence="1">The sequence shown here is derived from an EMBL/GenBank/DDBJ whole genome shotgun (WGS) entry which is preliminary data.</text>
</comment>
<evidence type="ECO:0000313" key="2">
    <source>
        <dbReference type="Proteomes" id="UP000035065"/>
    </source>
</evidence>
<accession>F1YEA8</accession>
<dbReference type="EMBL" id="AEUD01000001">
    <property type="protein sequence ID" value="EGD56741.1"/>
    <property type="molecule type" value="Genomic_DNA"/>
</dbReference>
<evidence type="ECO:0000313" key="1">
    <source>
        <dbReference type="EMBL" id="EGD56741.1"/>
    </source>
</evidence>
<proteinExistence type="predicted"/>
<sequence length="93" mass="9996">MTATITICPAPSPEQIDLTDNESCAVTTLARIVGSTVTVNVDRVDTLCDDGTITSRMEAVYSLPCDGILRATHLDDMQDVTAAAQHFIAENQR</sequence>
<dbReference type="RefSeq" id="WP_009677306.1">
    <property type="nucleotide sequence ID" value="NZ_AEUD01000001.1"/>
</dbReference>
<protein>
    <submittedName>
        <fullName evidence="1">Uncharacterized protein</fullName>
    </submittedName>
</protein>